<keyword evidence="3" id="KW-0399">Innate immunity</keyword>
<evidence type="ECO:0000256" key="1">
    <source>
        <dbReference type="ARBA" id="ARBA00004613"/>
    </source>
</evidence>
<dbReference type="SMART" id="SM00020">
    <property type="entry name" value="Tryp_SPc"/>
    <property type="match status" value="1"/>
</dbReference>
<dbReference type="PROSITE" id="PS50240">
    <property type="entry name" value="TRYPSIN_DOM"/>
    <property type="match status" value="1"/>
</dbReference>
<feature type="chain" id="PRO_5037917677" description="Peptidase S1 domain-containing protein" evidence="9">
    <location>
        <begin position="24"/>
        <end position="294"/>
    </location>
</feature>
<organism evidence="11 12">
    <name type="scientific">Anopheles quadriannulatus</name>
    <name type="common">Mosquito</name>
    <dbReference type="NCBI Taxonomy" id="34691"/>
    <lineage>
        <taxon>Eukaryota</taxon>
        <taxon>Metazoa</taxon>
        <taxon>Ecdysozoa</taxon>
        <taxon>Arthropoda</taxon>
        <taxon>Hexapoda</taxon>
        <taxon>Insecta</taxon>
        <taxon>Pterygota</taxon>
        <taxon>Neoptera</taxon>
        <taxon>Endopterygota</taxon>
        <taxon>Diptera</taxon>
        <taxon>Nematocera</taxon>
        <taxon>Culicoidea</taxon>
        <taxon>Culicidae</taxon>
        <taxon>Anophelinae</taxon>
        <taxon>Anopheles</taxon>
    </lineage>
</organism>
<reference evidence="11" key="1">
    <citation type="submission" date="2020-05" db="UniProtKB">
        <authorList>
            <consortium name="EnsemblMetazoa"/>
        </authorList>
    </citation>
    <scope>IDENTIFICATION</scope>
    <source>
        <strain evidence="11">SANGQUA</strain>
    </source>
</reference>
<dbReference type="PANTHER" id="PTHR24256">
    <property type="entry name" value="TRYPTASE-RELATED"/>
    <property type="match status" value="1"/>
</dbReference>
<evidence type="ECO:0000256" key="9">
    <source>
        <dbReference type="SAM" id="SignalP"/>
    </source>
</evidence>
<evidence type="ECO:0000256" key="2">
    <source>
        <dbReference type="ARBA" id="ARBA00022525"/>
    </source>
</evidence>
<evidence type="ECO:0000256" key="3">
    <source>
        <dbReference type="ARBA" id="ARBA00022588"/>
    </source>
</evidence>
<evidence type="ECO:0000256" key="8">
    <source>
        <dbReference type="ARBA" id="ARBA00024195"/>
    </source>
</evidence>
<keyword evidence="12" id="KW-1185">Reference proteome</keyword>
<evidence type="ECO:0000256" key="7">
    <source>
        <dbReference type="ARBA" id="ARBA00023180"/>
    </source>
</evidence>
<comment type="similarity">
    <text evidence="8">Belongs to the peptidase S1 family. CLIP subfamily.</text>
</comment>
<feature type="signal peptide" evidence="9">
    <location>
        <begin position="1"/>
        <end position="23"/>
    </location>
</feature>
<dbReference type="EnsemblMetazoa" id="AQUA011262-RA">
    <property type="protein sequence ID" value="AQUA011262-PA"/>
    <property type="gene ID" value="AQUA011262"/>
</dbReference>
<dbReference type="SUPFAM" id="SSF50494">
    <property type="entry name" value="Trypsin-like serine proteases"/>
    <property type="match status" value="1"/>
</dbReference>
<evidence type="ECO:0000313" key="11">
    <source>
        <dbReference type="EnsemblMetazoa" id="AQUA011262-PA"/>
    </source>
</evidence>
<feature type="domain" description="Peptidase S1" evidence="10">
    <location>
        <begin position="43"/>
        <end position="289"/>
    </location>
</feature>
<comment type="subcellular location">
    <subcellularLocation>
        <location evidence="1">Secreted</location>
    </subcellularLocation>
</comment>
<dbReference type="GO" id="GO:0045087">
    <property type="term" value="P:innate immune response"/>
    <property type="evidence" value="ECO:0007669"/>
    <property type="project" value="UniProtKB-KW"/>
</dbReference>
<accession>A0A182XN14</accession>
<name>A0A182XN14_ANOQN</name>
<dbReference type="InterPro" id="IPR043504">
    <property type="entry name" value="Peptidase_S1_PA_chymotrypsin"/>
</dbReference>
<evidence type="ECO:0000256" key="6">
    <source>
        <dbReference type="ARBA" id="ARBA00023157"/>
    </source>
</evidence>
<dbReference type="GO" id="GO:0005576">
    <property type="term" value="C:extracellular region"/>
    <property type="evidence" value="ECO:0007669"/>
    <property type="project" value="UniProtKB-SubCell"/>
</dbReference>
<evidence type="ECO:0000256" key="4">
    <source>
        <dbReference type="ARBA" id="ARBA00022729"/>
    </source>
</evidence>
<sequence length="294" mass="33550">MGSAATVCFLIGVVSVFANTSAALDVIKANPMSDETPEGFKTMSAGTVVPYTYSATNWYGYNAYAGQFPYHAEINFYTNNYLYKRAGALITLNYVITPATSFHHYFIHGDMLYGYITLGTVLNSTTQWEQTINYTESSIVMHPFFHYTNEDYYNIAMIRLDRPAIQTRYVKPIRLPKLSDTRTYLAMEGTSCGTIKEEGLSYLRNPLLSLSICRQQLTSYTFHDQHYCTDVYRGGSFCNRQCGSSLAVEDENGPVLIGDVDLLFQCSYSYPVRYVRLSAFREWIQLSLDYRFDY</sequence>
<dbReference type="InterPro" id="IPR001254">
    <property type="entry name" value="Trypsin_dom"/>
</dbReference>
<evidence type="ECO:0000313" key="12">
    <source>
        <dbReference type="Proteomes" id="UP000076407"/>
    </source>
</evidence>
<keyword evidence="4 9" id="KW-0732">Signal</keyword>
<protein>
    <recommendedName>
        <fullName evidence="10">Peptidase S1 domain-containing protein</fullName>
    </recommendedName>
</protein>
<evidence type="ECO:0000256" key="5">
    <source>
        <dbReference type="ARBA" id="ARBA00022859"/>
    </source>
</evidence>
<proteinExistence type="inferred from homology"/>
<dbReference type="GO" id="GO:0004252">
    <property type="term" value="F:serine-type endopeptidase activity"/>
    <property type="evidence" value="ECO:0007669"/>
    <property type="project" value="InterPro"/>
</dbReference>
<dbReference type="Proteomes" id="UP000076407">
    <property type="component" value="Unassembled WGS sequence"/>
</dbReference>
<dbReference type="InterPro" id="IPR051487">
    <property type="entry name" value="Ser/Thr_Proteases_Immune/Dev"/>
</dbReference>
<evidence type="ECO:0000259" key="10">
    <source>
        <dbReference type="PROSITE" id="PS50240"/>
    </source>
</evidence>
<dbReference type="AlphaFoldDB" id="A0A182XN14"/>
<dbReference type="VEuPathDB" id="VectorBase:AQUA011262"/>
<dbReference type="Pfam" id="PF00089">
    <property type="entry name" value="Trypsin"/>
    <property type="match status" value="1"/>
</dbReference>
<keyword evidence="6" id="KW-1015">Disulfide bond</keyword>
<keyword evidence="2" id="KW-0964">Secreted</keyword>
<dbReference type="Gene3D" id="2.40.10.10">
    <property type="entry name" value="Trypsin-like serine proteases"/>
    <property type="match status" value="1"/>
</dbReference>
<keyword evidence="5" id="KW-0391">Immunity</keyword>
<dbReference type="InterPro" id="IPR009003">
    <property type="entry name" value="Peptidase_S1_PA"/>
</dbReference>
<keyword evidence="7" id="KW-0325">Glycoprotein</keyword>
<dbReference type="GO" id="GO:0006508">
    <property type="term" value="P:proteolysis"/>
    <property type="evidence" value="ECO:0007669"/>
    <property type="project" value="InterPro"/>
</dbReference>
<dbReference type="STRING" id="34691.A0A182XN14"/>